<keyword evidence="1" id="KW-1133">Transmembrane helix</keyword>
<reference evidence="2 3" key="1">
    <citation type="submission" date="2017-03" db="EMBL/GenBank/DDBJ databases">
        <title>Lifting the veil on microbial sulfur biogeochemistry in mining wastewaters.</title>
        <authorList>
            <person name="Kantor R.S."/>
            <person name="Colenbrander Nelson T."/>
            <person name="Marshall S."/>
            <person name="Bennett D."/>
            <person name="Apte S."/>
            <person name="Camacho D."/>
            <person name="Thomas B.C."/>
            <person name="Warren L.A."/>
            <person name="Banfield J.F."/>
        </authorList>
    </citation>
    <scope>NUCLEOTIDE SEQUENCE [LARGE SCALE GENOMIC DNA]</scope>
    <source>
        <strain evidence="2">32-69-9</strain>
    </source>
</reference>
<evidence type="ECO:0000313" key="2">
    <source>
        <dbReference type="EMBL" id="OYX32938.1"/>
    </source>
</evidence>
<dbReference type="AlphaFoldDB" id="A0A258FLQ8"/>
<evidence type="ECO:0000256" key="1">
    <source>
        <dbReference type="SAM" id="Phobius"/>
    </source>
</evidence>
<feature type="transmembrane region" description="Helical" evidence="1">
    <location>
        <begin position="18"/>
        <end position="41"/>
    </location>
</feature>
<proteinExistence type="predicted"/>
<comment type="caution">
    <text evidence="2">The sequence shown here is derived from an EMBL/GenBank/DDBJ whole genome shotgun (WGS) entry which is preliminary data.</text>
</comment>
<keyword evidence="1" id="KW-0812">Transmembrane</keyword>
<accession>A0A258FLQ8</accession>
<protein>
    <submittedName>
        <fullName evidence="2">DUF2975 domain-containing protein</fullName>
    </submittedName>
</protein>
<sequence>MATDDIARFRRLCGQFRWLAVFMVCSVAAVLVLMFVIAPAVALSRGVFPSHVSPVDLVEKAIWTTPTLFYLYAVWSIGSALGEVSKGRLIQPTLARALRHVGVALGLGGLLSVFGITNISRLIGGSQGSFAYFDVAGMTLGMIGGALFLLGRVVDHAGRVQAELDEMI</sequence>
<feature type="transmembrane region" description="Helical" evidence="1">
    <location>
        <begin position="101"/>
        <end position="124"/>
    </location>
</feature>
<organism evidence="2 3">
    <name type="scientific">Brevundimonas subvibrioides</name>
    <dbReference type="NCBI Taxonomy" id="74313"/>
    <lineage>
        <taxon>Bacteria</taxon>
        <taxon>Pseudomonadati</taxon>
        <taxon>Pseudomonadota</taxon>
        <taxon>Alphaproteobacteria</taxon>
        <taxon>Caulobacterales</taxon>
        <taxon>Caulobacteraceae</taxon>
        <taxon>Brevundimonas</taxon>
    </lineage>
</organism>
<gene>
    <name evidence="2" type="ORF">B7Z01_09875</name>
</gene>
<feature type="transmembrane region" description="Helical" evidence="1">
    <location>
        <begin position="61"/>
        <end position="81"/>
    </location>
</feature>
<dbReference type="Proteomes" id="UP000215595">
    <property type="component" value="Unassembled WGS sequence"/>
</dbReference>
<dbReference type="EMBL" id="NCEB01000019">
    <property type="protein sequence ID" value="OYX32938.1"/>
    <property type="molecule type" value="Genomic_DNA"/>
</dbReference>
<evidence type="ECO:0000313" key="3">
    <source>
        <dbReference type="Proteomes" id="UP000215595"/>
    </source>
</evidence>
<keyword evidence="1" id="KW-0472">Membrane</keyword>
<name>A0A258FLQ8_9CAUL</name>
<feature type="transmembrane region" description="Helical" evidence="1">
    <location>
        <begin position="130"/>
        <end position="150"/>
    </location>
</feature>